<dbReference type="GO" id="GO:0043565">
    <property type="term" value="F:sequence-specific DNA binding"/>
    <property type="evidence" value="ECO:0007669"/>
    <property type="project" value="TreeGrafter"/>
</dbReference>
<evidence type="ECO:0000259" key="10">
    <source>
        <dbReference type="Pfam" id="PF16019"/>
    </source>
</evidence>
<feature type="region of interest" description="Disordered" evidence="9">
    <location>
        <begin position="108"/>
        <end position="134"/>
    </location>
</feature>
<evidence type="ECO:0000256" key="7">
    <source>
        <dbReference type="ARBA" id="ARBA00023163"/>
    </source>
</evidence>
<organism evidence="11 13">
    <name type="scientific">Rotaria magnacalcarata</name>
    <dbReference type="NCBI Taxonomy" id="392030"/>
    <lineage>
        <taxon>Eukaryota</taxon>
        <taxon>Metazoa</taxon>
        <taxon>Spiralia</taxon>
        <taxon>Gnathifera</taxon>
        <taxon>Rotifera</taxon>
        <taxon>Eurotatoria</taxon>
        <taxon>Bdelloidea</taxon>
        <taxon>Philodinida</taxon>
        <taxon>Philodinidae</taxon>
        <taxon>Rotaria</taxon>
    </lineage>
</organism>
<dbReference type="Proteomes" id="UP000681720">
    <property type="component" value="Unassembled WGS sequence"/>
</dbReference>
<feature type="compositionally biased region" description="Acidic residues" evidence="9">
    <location>
        <begin position="118"/>
        <end position="134"/>
    </location>
</feature>
<keyword evidence="5" id="KW-0238">DNA-binding</keyword>
<keyword evidence="7" id="KW-0804">Transcription</keyword>
<dbReference type="PANTHER" id="PTHR13580">
    <property type="entry name" value="TGF-BETA INDUCED APOPTOSIS PROTEIN"/>
    <property type="match status" value="1"/>
</dbReference>
<feature type="domain" description="Cysteine/serine-rich nuclear protein N-terminal" evidence="10">
    <location>
        <begin position="41"/>
        <end position="249"/>
    </location>
</feature>
<dbReference type="Proteomes" id="UP000663834">
    <property type="component" value="Unassembled WGS sequence"/>
</dbReference>
<dbReference type="PRINTS" id="PR02031">
    <property type="entry name" value="CYSSERRICHNP"/>
</dbReference>
<accession>A0A816CFD6</accession>
<evidence type="ECO:0000256" key="1">
    <source>
        <dbReference type="ARBA" id="ARBA00004123"/>
    </source>
</evidence>
<evidence type="ECO:0000313" key="13">
    <source>
        <dbReference type="Proteomes" id="UP000663834"/>
    </source>
</evidence>
<dbReference type="GO" id="GO:0005634">
    <property type="term" value="C:nucleus"/>
    <property type="evidence" value="ECO:0007669"/>
    <property type="project" value="UniProtKB-SubCell"/>
</dbReference>
<keyword evidence="6" id="KW-0010">Activator</keyword>
<gene>
    <name evidence="12" type="ORF">GIL414_LOCUS16155</name>
    <name evidence="11" type="ORF">KQP761_LOCUS24796</name>
</gene>
<comment type="similarity">
    <text evidence="2">Belongs to the AXUD1 family.</text>
</comment>
<dbReference type="Pfam" id="PF16019">
    <property type="entry name" value="CSRNP_N"/>
    <property type="match status" value="1"/>
</dbReference>
<keyword evidence="3" id="KW-0053">Apoptosis</keyword>
<evidence type="ECO:0000256" key="3">
    <source>
        <dbReference type="ARBA" id="ARBA00022703"/>
    </source>
</evidence>
<keyword evidence="8" id="KW-0539">Nucleus</keyword>
<dbReference type="GO" id="GO:0006915">
    <property type="term" value="P:apoptotic process"/>
    <property type="evidence" value="ECO:0007669"/>
    <property type="project" value="UniProtKB-KW"/>
</dbReference>
<evidence type="ECO:0000256" key="8">
    <source>
        <dbReference type="ARBA" id="ARBA00023242"/>
    </source>
</evidence>
<protein>
    <recommendedName>
        <fullName evidence="10">Cysteine/serine-rich nuclear protein N-terminal domain-containing protein</fullName>
    </recommendedName>
</protein>
<evidence type="ECO:0000313" key="11">
    <source>
        <dbReference type="EMBL" id="CAF1622040.1"/>
    </source>
</evidence>
<dbReference type="PANTHER" id="PTHR13580:SF9">
    <property type="entry name" value="AXIN1 UP-REGULATED 1, ISOFORM A"/>
    <property type="match status" value="1"/>
</dbReference>
<dbReference type="GO" id="GO:0000981">
    <property type="term" value="F:DNA-binding transcription factor activity, RNA polymerase II-specific"/>
    <property type="evidence" value="ECO:0007669"/>
    <property type="project" value="TreeGrafter"/>
</dbReference>
<feature type="region of interest" description="Disordered" evidence="9">
    <location>
        <begin position="1"/>
        <end position="26"/>
    </location>
</feature>
<evidence type="ECO:0000256" key="6">
    <source>
        <dbReference type="ARBA" id="ARBA00023159"/>
    </source>
</evidence>
<comment type="subcellular location">
    <subcellularLocation>
        <location evidence="1">Nucleus</location>
    </subcellularLocation>
</comment>
<evidence type="ECO:0000313" key="12">
    <source>
        <dbReference type="EMBL" id="CAF4082567.1"/>
    </source>
</evidence>
<evidence type="ECO:0000256" key="2">
    <source>
        <dbReference type="ARBA" id="ARBA00008548"/>
    </source>
</evidence>
<dbReference type="EMBL" id="CAJNOW010013549">
    <property type="protein sequence ID" value="CAF1622040.1"/>
    <property type="molecule type" value="Genomic_DNA"/>
</dbReference>
<evidence type="ECO:0000256" key="4">
    <source>
        <dbReference type="ARBA" id="ARBA00023015"/>
    </source>
</evidence>
<dbReference type="OrthoDB" id="5946974at2759"/>
<name>A0A816CFD6_9BILA</name>
<proteinExistence type="inferred from homology"/>
<dbReference type="AlphaFoldDB" id="A0A816CFD6"/>
<evidence type="ECO:0000256" key="9">
    <source>
        <dbReference type="SAM" id="MobiDB-lite"/>
    </source>
</evidence>
<comment type="caution">
    <text evidence="11">The sequence shown here is derived from an EMBL/GenBank/DDBJ whole genome shotgun (WGS) entry which is preliminary data.</text>
</comment>
<reference evidence="11" key="1">
    <citation type="submission" date="2021-02" db="EMBL/GenBank/DDBJ databases">
        <authorList>
            <person name="Nowell W R."/>
        </authorList>
    </citation>
    <scope>NUCLEOTIDE SEQUENCE</scope>
</reference>
<dbReference type="InterPro" id="IPR023260">
    <property type="entry name" value="Cys/Ser-rich_nuc_prot"/>
</dbReference>
<sequence length="368" mass="41777">MENDTTSTKRKFEDNETNDTNNSTPIIIDNDNEETKVKRLKTKKNVRFDDVTVYYFARSQGFISVPSQGAVTLGMVHEHSHVEQYSVADFSRLRRALHKSILRERKLLPPATSSTIDSDNEDDDDDDNDEEPLPVDDYYFVQPIATRQRRTLLKQAGLAKIDATEKHELTLIRRSREVCGCSCTRETGGCQPSTCDCHLNGIACQVDRLTFPCPCATMLCKNPLGRLEFNQNRVRDHYFETITRLEAEKNQENCILEFPIIQENNPDDLSIVAFLLSSIISEIEFQDDEIFSVLYSIVSAVDDSIMMNTESSSIVPPCNIDANIYDPLELLSTDYSMQTQRVCHINPLKVSLRRTLPSSAPMISTEQS</sequence>
<evidence type="ECO:0000256" key="5">
    <source>
        <dbReference type="ARBA" id="ARBA00023125"/>
    </source>
</evidence>
<dbReference type="EMBL" id="CAJOBJ010007296">
    <property type="protein sequence ID" value="CAF4082567.1"/>
    <property type="molecule type" value="Genomic_DNA"/>
</dbReference>
<dbReference type="InterPro" id="IPR031972">
    <property type="entry name" value="CSRNP_N"/>
</dbReference>
<keyword evidence="4" id="KW-0805">Transcription regulation</keyword>